<evidence type="ECO:0000313" key="2">
    <source>
        <dbReference type="Proteomes" id="UP000412028"/>
    </source>
</evidence>
<dbReference type="EMBL" id="RZUI01000002">
    <property type="protein sequence ID" value="KAA8831719.1"/>
    <property type="molecule type" value="Genomic_DNA"/>
</dbReference>
<organism evidence="1 2">
    <name type="scientific">Bifidobacterium tissieri</name>
    <dbReference type="NCBI Taxonomy" id="1630162"/>
    <lineage>
        <taxon>Bacteria</taxon>
        <taxon>Bacillati</taxon>
        <taxon>Actinomycetota</taxon>
        <taxon>Actinomycetes</taxon>
        <taxon>Bifidobacteriales</taxon>
        <taxon>Bifidobacteriaceae</taxon>
        <taxon>Bifidobacterium</taxon>
    </lineage>
</organism>
<dbReference type="OrthoDB" id="3234360at2"/>
<dbReference type="Gene3D" id="1.10.30.50">
    <property type="match status" value="1"/>
</dbReference>
<protein>
    <submittedName>
        <fullName evidence="1">HNH endonuclease</fullName>
    </submittedName>
</protein>
<comment type="caution">
    <text evidence="1">The sequence shown here is derived from an EMBL/GenBank/DDBJ whole genome shotgun (WGS) entry which is preliminary data.</text>
</comment>
<gene>
    <name evidence="1" type="ORF">EMO89_02635</name>
</gene>
<dbReference type="InterPro" id="IPR003615">
    <property type="entry name" value="HNH_nuc"/>
</dbReference>
<sequence length="108" mass="12840">MAWSSSERKRRFNPGWARVRKIVLERDGYRCQWVRADTGLRCGLPAHEVDHRQRALNGVDDDRLSNLWALCPYHHKQKTAAESGEARRLKRERRREAEWYSHPAFRAV</sequence>
<reference evidence="1 2" key="1">
    <citation type="journal article" date="2019" name="Syst. Appl. Microbiol.">
        <title>Characterization of Bifidobacterium species in feaces of the Egyptian fruit bat: Description of B. vespertilionis sp. nov. and B. rousetti sp. nov.</title>
        <authorList>
            <person name="Modesto M."/>
            <person name="Satti M."/>
            <person name="Watanabe K."/>
            <person name="Puglisi E."/>
            <person name="Morelli L."/>
            <person name="Huang C.-H."/>
            <person name="Liou J.-S."/>
            <person name="Miyashita M."/>
            <person name="Tamura T."/>
            <person name="Saito S."/>
            <person name="Mori K."/>
            <person name="Huang L."/>
            <person name="Sciavilla P."/>
            <person name="Sandri C."/>
            <person name="Spiezio C."/>
            <person name="Vitali F."/>
            <person name="Cavalieri D."/>
            <person name="Perpetuini G."/>
            <person name="Tofalo R."/>
            <person name="Bonetti A."/>
            <person name="Arita M."/>
            <person name="Mattarelli P."/>
        </authorList>
    </citation>
    <scope>NUCLEOTIDE SEQUENCE [LARGE SCALE GENOMIC DNA]</scope>
    <source>
        <strain evidence="1 2">RST7</strain>
    </source>
</reference>
<dbReference type="AlphaFoldDB" id="A0A5M9ZW77"/>
<name>A0A5M9ZW77_9BIFI</name>
<accession>A0A5M9ZW77</accession>
<keyword evidence="1" id="KW-0540">Nuclease</keyword>
<evidence type="ECO:0000313" key="1">
    <source>
        <dbReference type="EMBL" id="KAA8831719.1"/>
    </source>
</evidence>
<proteinExistence type="predicted"/>
<dbReference type="Proteomes" id="UP000412028">
    <property type="component" value="Unassembled WGS sequence"/>
</dbReference>
<dbReference type="CDD" id="cd00085">
    <property type="entry name" value="HNHc"/>
    <property type="match status" value="1"/>
</dbReference>
<dbReference type="GO" id="GO:0004519">
    <property type="term" value="F:endonuclease activity"/>
    <property type="evidence" value="ECO:0007669"/>
    <property type="project" value="UniProtKB-KW"/>
</dbReference>
<keyword evidence="1" id="KW-0378">Hydrolase</keyword>
<keyword evidence="1" id="KW-0255">Endonuclease</keyword>